<dbReference type="Proteomes" id="UP000270296">
    <property type="component" value="Unassembled WGS sequence"/>
</dbReference>
<evidence type="ECO:0000256" key="1">
    <source>
        <dbReference type="SAM" id="MobiDB-lite"/>
    </source>
</evidence>
<dbReference type="EMBL" id="UZAM01007516">
    <property type="protein sequence ID" value="VDO99649.1"/>
    <property type="molecule type" value="Genomic_DNA"/>
</dbReference>
<dbReference type="AlphaFoldDB" id="A0A183IHA2"/>
<name>A0A183IHA2_9BILA</name>
<evidence type="ECO:0000313" key="3">
    <source>
        <dbReference type="Proteomes" id="UP000270296"/>
    </source>
</evidence>
<gene>
    <name evidence="2" type="ORF">SBAD_LOCUS2997</name>
</gene>
<sequence length="83" mass="8951">MVSVEDAEKGGNNNDDTKKTDERLHCALTVTSANRLPLNADQTIAAETDGDANEETKDKEQVVESTTAMKNGGEDHCNSVDKQ</sequence>
<proteinExistence type="predicted"/>
<accession>A0A183IHA2</accession>
<reference evidence="2 3" key="2">
    <citation type="submission" date="2018-11" db="EMBL/GenBank/DDBJ databases">
        <authorList>
            <consortium name="Pathogen Informatics"/>
        </authorList>
    </citation>
    <scope>NUCLEOTIDE SEQUENCE [LARGE SCALE GENOMIC DNA]</scope>
</reference>
<feature type="compositionally biased region" description="Basic and acidic residues" evidence="1">
    <location>
        <begin position="72"/>
        <end position="83"/>
    </location>
</feature>
<keyword evidence="3" id="KW-1185">Reference proteome</keyword>
<evidence type="ECO:0000313" key="4">
    <source>
        <dbReference type="WBParaSite" id="SBAD_0000314101-mRNA-1"/>
    </source>
</evidence>
<evidence type="ECO:0000313" key="2">
    <source>
        <dbReference type="EMBL" id="VDO99649.1"/>
    </source>
</evidence>
<dbReference type="WBParaSite" id="SBAD_0000314101-mRNA-1">
    <property type="protein sequence ID" value="SBAD_0000314101-mRNA-1"/>
    <property type="gene ID" value="SBAD_0000314101"/>
</dbReference>
<feature type="region of interest" description="Disordered" evidence="1">
    <location>
        <begin position="39"/>
        <end position="83"/>
    </location>
</feature>
<protein>
    <submittedName>
        <fullName evidence="4">Prothymosin alpha</fullName>
    </submittedName>
</protein>
<organism evidence="4">
    <name type="scientific">Soboliphyme baturini</name>
    <dbReference type="NCBI Taxonomy" id="241478"/>
    <lineage>
        <taxon>Eukaryota</taxon>
        <taxon>Metazoa</taxon>
        <taxon>Ecdysozoa</taxon>
        <taxon>Nematoda</taxon>
        <taxon>Enoplea</taxon>
        <taxon>Dorylaimia</taxon>
        <taxon>Dioctophymatida</taxon>
        <taxon>Dioctophymatoidea</taxon>
        <taxon>Soboliphymatidae</taxon>
        <taxon>Soboliphyme</taxon>
    </lineage>
</organism>
<reference evidence="4" key="1">
    <citation type="submission" date="2016-06" db="UniProtKB">
        <authorList>
            <consortium name="WormBaseParasite"/>
        </authorList>
    </citation>
    <scope>IDENTIFICATION</scope>
</reference>
<feature type="region of interest" description="Disordered" evidence="1">
    <location>
        <begin position="1"/>
        <end position="22"/>
    </location>
</feature>